<evidence type="ECO:0000313" key="2">
    <source>
        <dbReference type="Proteomes" id="UP000076923"/>
    </source>
</evidence>
<dbReference type="AlphaFoldDB" id="A0A176T4V3"/>
<name>A0A176T4V3_9FLAO</name>
<dbReference type="RefSeq" id="WP_068451376.1">
    <property type="nucleotide sequence ID" value="NZ_CP150660.1"/>
</dbReference>
<comment type="caution">
    <text evidence="1">The sequence shown here is derived from an EMBL/GenBank/DDBJ whole genome shotgun (WGS) entry which is preliminary data.</text>
</comment>
<reference evidence="1 2" key="1">
    <citation type="submission" date="2016-02" db="EMBL/GenBank/DDBJ databases">
        <title>Draft genome sequence of Polaribacter atrinae KACC17473.</title>
        <authorList>
            <person name="Shin S.-K."/>
            <person name="Yi H."/>
        </authorList>
    </citation>
    <scope>NUCLEOTIDE SEQUENCE [LARGE SCALE GENOMIC DNA]</scope>
    <source>
        <strain evidence="1 2">KACC 17473</strain>
    </source>
</reference>
<organism evidence="1 2">
    <name type="scientific">Polaribacter atrinae</name>
    <dbReference type="NCBI Taxonomy" id="1333662"/>
    <lineage>
        <taxon>Bacteria</taxon>
        <taxon>Pseudomonadati</taxon>
        <taxon>Bacteroidota</taxon>
        <taxon>Flavobacteriia</taxon>
        <taxon>Flavobacteriales</taxon>
        <taxon>Flavobacteriaceae</taxon>
    </lineage>
</organism>
<sequence>MYLKDSNVIVGLLKNMIRKNTANHSEGFKVFDNFFFVVELDVSGFEEGLIEKGVEDLCSNSKWHKINEADVYSADITAVSINCIDQKLKFHILKQKLIEFRDLVLNEK</sequence>
<proteinExistence type="predicted"/>
<dbReference type="OrthoDB" id="1445094at2"/>
<gene>
    <name evidence="1" type="ORF">LPB303_13840</name>
</gene>
<evidence type="ECO:0000313" key="1">
    <source>
        <dbReference type="EMBL" id="OAD42954.1"/>
    </source>
</evidence>
<dbReference type="EMBL" id="LVWE01000057">
    <property type="protein sequence ID" value="OAD42954.1"/>
    <property type="molecule type" value="Genomic_DNA"/>
</dbReference>
<keyword evidence="2" id="KW-1185">Reference proteome</keyword>
<dbReference type="Proteomes" id="UP000076923">
    <property type="component" value="Unassembled WGS sequence"/>
</dbReference>
<protein>
    <submittedName>
        <fullName evidence="1">Uncharacterized protein</fullName>
    </submittedName>
</protein>
<accession>A0A176T4V3</accession>